<evidence type="ECO:0000256" key="3">
    <source>
        <dbReference type="ARBA" id="ARBA00023295"/>
    </source>
</evidence>
<dbReference type="SUPFAM" id="SSF51445">
    <property type="entry name" value="(Trans)glycosidases"/>
    <property type="match status" value="1"/>
</dbReference>
<evidence type="ECO:0000256" key="4">
    <source>
        <dbReference type="RuleBase" id="RU361168"/>
    </source>
</evidence>
<dbReference type="PRINTS" id="PR00740">
    <property type="entry name" value="GLHYDRLASE27"/>
</dbReference>
<keyword evidence="3 4" id="KW-0326">Glycosidase</keyword>
<evidence type="ECO:0000313" key="5">
    <source>
        <dbReference type="EMBL" id="ROR97231.1"/>
    </source>
</evidence>
<dbReference type="InterPro" id="IPR017853">
    <property type="entry name" value="GH"/>
</dbReference>
<dbReference type="Proteomes" id="UP000275356">
    <property type="component" value="Unassembled WGS sequence"/>
</dbReference>
<keyword evidence="4" id="KW-1015">Disulfide bond</keyword>
<dbReference type="InterPro" id="IPR013785">
    <property type="entry name" value="Aldolase_TIM"/>
</dbReference>
<comment type="catalytic activity">
    <reaction evidence="4">
        <text>Hydrolysis of terminal, non-reducing alpha-D-galactose residues in alpha-D-galactosides, including galactose oligosaccharides, galactomannans and galactolipids.</text>
        <dbReference type="EC" id="3.2.1.22"/>
    </reaction>
</comment>
<dbReference type="PANTHER" id="PTHR11452:SF42">
    <property type="entry name" value="ALPHA-GALACTOSIDASE"/>
    <property type="match status" value="1"/>
</dbReference>
<dbReference type="AlphaFoldDB" id="A0A3N2DBQ7"/>
<protein>
    <recommendedName>
        <fullName evidence="4">Alpha-galactosidase</fullName>
        <ecNumber evidence="4">3.2.1.22</ecNumber>
    </recommendedName>
    <alternativeName>
        <fullName evidence="4">Melibiase</fullName>
    </alternativeName>
</protein>
<dbReference type="GO" id="GO:0005975">
    <property type="term" value="P:carbohydrate metabolic process"/>
    <property type="evidence" value="ECO:0007669"/>
    <property type="project" value="InterPro"/>
</dbReference>
<dbReference type="EMBL" id="RKHQ01000001">
    <property type="protein sequence ID" value="ROR97231.1"/>
    <property type="molecule type" value="Genomic_DNA"/>
</dbReference>
<organism evidence="5 6">
    <name type="scientific">Salana multivorans</name>
    <dbReference type="NCBI Taxonomy" id="120377"/>
    <lineage>
        <taxon>Bacteria</taxon>
        <taxon>Bacillati</taxon>
        <taxon>Actinomycetota</taxon>
        <taxon>Actinomycetes</taxon>
        <taxon>Micrococcales</taxon>
        <taxon>Beutenbergiaceae</taxon>
        <taxon>Salana</taxon>
    </lineage>
</organism>
<dbReference type="Pfam" id="PF16499">
    <property type="entry name" value="Melibiase_2"/>
    <property type="match status" value="1"/>
</dbReference>
<comment type="similarity">
    <text evidence="1 4">Belongs to the glycosyl hydrolase 27 family.</text>
</comment>
<dbReference type="Gene3D" id="3.20.20.70">
    <property type="entry name" value="Aldolase class I"/>
    <property type="match status" value="1"/>
</dbReference>
<dbReference type="InterPro" id="IPR002241">
    <property type="entry name" value="Glyco_hydro_27"/>
</dbReference>
<comment type="caution">
    <text evidence="5">The sequence shown here is derived from an EMBL/GenBank/DDBJ whole genome shotgun (WGS) entry which is preliminary data.</text>
</comment>
<evidence type="ECO:0000313" key="6">
    <source>
        <dbReference type="Proteomes" id="UP000275356"/>
    </source>
</evidence>
<dbReference type="EC" id="3.2.1.22" evidence="4"/>
<keyword evidence="6" id="KW-1185">Reference proteome</keyword>
<dbReference type="Gene3D" id="2.60.40.1180">
    <property type="entry name" value="Golgi alpha-mannosidase II"/>
    <property type="match status" value="1"/>
</dbReference>
<dbReference type="CDD" id="cd14792">
    <property type="entry name" value="GH27"/>
    <property type="match status" value="1"/>
</dbReference>
<sequence length="472" mass="50737">MARIPTPRPPMGWNSWDCFGTTVTEAEVLANAEVLSRRLAHLGWDTVVVDIDWSDPTARSHGYNAGAPLAIDDHGRLLPDPGRFPSAAGTADGTGFAPLARAVHDLGLRFGIHTMRGIPRIAVERDLPILGTDLTASAVADPSNACEWNPDMVGLRWHDPDPTVRAACRAYYDSTLDLYASWGVDFIKADDMLWPYQAADIAAYARAIERSGRPIELSLSPGRDLSLARLDDLREHATMWRICDDLWDSWADVEANFARLARWAPHASPQGWPDGDMLPLGRISVRAERGEPHDSNLTPAEQRTLLTLWCVARSPLMVGGHLPASSEETFELLSNPGVLALLHASGSREVFREGSLVLWSAEVRADSLPAAYLADLSGADDADTVGVHRYVAAFNTGEEPLVVALDAGNVGLPLRLDGPVTDVWAGAAASAIPVSTQDDGARGVAPGSTAIPVTVEPHGVVLLRYLDRGTGA</sequence>
<dbReference type="PANTHER" id="PTHR11452">
    <property type="entry name" value="ALPHA-GALACTOSIDASE/ALPHA-N-ACETYLGALACTOSAMINIDASE"/>
    <property type="match status" value="1"/>
</dbReference>
<proteinExistence type="inferred from homology"/>
<accession>A0A3N2DBQ7</accession>
<name>A0A3N2DBQ7_9MICO</name>
<evidence type="ECO:0000256" key="2">
    <source>
        <dbReference type="ARBA" id="ARBA00022801"/>
    </source>
</evidence>
<gene>
    <name evidence="5" type="ORF">EDD28_1828</name>
</gene>
<evidence type="ECO:0000256" key="1">
    <source>
        <dbReference type="ARBA" id="ARBA00009743"/>
    </source>
</evidence>
<keyword evidence="2 4" id="KW-0378">Hydrolase</keyword>
<dbReference type="OrthoDB" id="9807519at2"/>
<dbReference type="RefSeq" id="WP_123739310.1">
    <property type="nucleotide sequence ID" value="NZ_RKHQ01000001.1"/>
</dbReference>
<dbReference type="InterPro" id="IPR013780">
    <property type="entry name" value="Glyco_hydro_b"/>
</dbReference>
<dbReference type="GO" id="GO:0004557">
    <property type="term" value="F:alpha-galactosidase activity"/>
    <property type="evidence" value="ECO:0007669"/>
    <property type="project" value="UniProtKB-EC"/>
</dbReference>
<reference evidence="5 6" key="1">
    <citation type="submission" date="2018-11" db="EMBL/GenBank/DDBJ databases">
        <title>Sequencing the genomes of 1000 actinobacteria strains.</title>
        <authorList>
            <person name="Klenk H.-P."/>
        </authorList>
    </citation>
    <scope>NUCLEOTIDE SEQUENCE [LARGE SCALE GENOMIC DNA]</scope>
    <source>
        <strain evidence="5 6">DSM 13521</strain>
    </source>
</reference>